<dbReference type="InterPro" id="IPR049236">
    <property type="entry name" value="DUF6850"/>
</dbReference>
<dbReference type="EMBL" id="RQYN01000010">
    <property type="protein sequence ID" value="RRD77309.1"/>
    <property type="molecule type" value="Genomic_DNA"/>
</dbReference>
<feature type="domain" description="DUF6850" evidence="2">
    <location>
        <begin position="54"/>
        <end position="512"/>
    </location>
</feature>
<dbReference type="AlphaFoldDB" id="A0A3P1Z247"/>
<evidence type="ECO:0000259" key="2">
    <source>
        <dbReference type="Pfam" id="PF21012"/>
    </source>
</evidence>
<accession>A0A3P1Z247</accession>
<evidence type="ECO:0000313" key="4">
    <source>
        <dbReference type="Proteomes" id="UP000279860"/>
    </source>
</evidence>
<protein>
    <recommendedName>
        <fullName evidence="2">DUF6850 domain-containing protein</fullName>
    </recommendedName>
</protein>
<sequence>MFRYTAYIILFTALCLCPSNVEAEAVDSITHSVMTHSLRNEVYRRTMETPMSVRLLPRSSFGHTTLAYQYASGELIKVQMPEQFRDVSLTSIGLYSAERWQVYGEFAYHRTFSDSVQWLLSEKPRDGMPYYFASPQKGNWETEIYDINGNFNIDLFLSFVVGASASIHYFKGTRSNDPRPSAESFRSHYYLYAGLRLPKLSLTVEGGWGYGTRDNNIAYRNTDNDRPIRLDKMAYEFMGFGINRKTQKFQNRDLEANLYAQHIGVQLESRLSNTMTVWGRLAYDRQQDSIRRSRTTNVDRSLLSTYTVHKTSLALGSTWSPCGKIKWGSFFFLYQAKGFDKLNNILQGQKNYVYNHTDLGLRTWMNVKHNPRRTDCYGITLNRLSERRADGSSEHLFRINSTEASIMWGQQRVVRSSYRISYHLRQGLEVPRSTLTYPDSQINIFTTDVAVPLSHYYHTDRGYTNLHAVIGKQFGTSLLYLSFDYNILYLLGNSPYLKGARNTFTSALTLSF</sequence>
<comment type="caution">
    <text evidence="3">The sequence shown here is derived from an EMBL/GenBank/DDBJ whole genome shotgun (WGS) entry which is preliminary data.</text>
</comment>
<proteinExistence type="predicted"/>
<organism evidence="3 4">
    <name type="scientific">Tannerella forsythia</name>
    <name type="common">Bacteroides forsythus</name>
    <dbReference type="NCBI Taxonomy" id="28112"/>
    <lineage>
        <taxon>Bacteria</taxon>
        <taxon>Pseudomonadati</taxon>
        <taxon>Bacteroidota</taxon>
        <taxon>Bacteroidia</taxon>
        <taxon>Bacteroidales</taxon>
        <taxon>Tannerellaceae</taxon>
        <taxon>Tannerella</taxon>
    </lineage>
</organism>
<dbReference type="Proteomes" id="UP000279860">
    <property type="component" value="Unassembled WGS sequence"/>
</dbReference>
<keyword evidence="1" id="KW-0732">Signal</keyword>
<evidence type="ECO:0000256" key="1">
    <source>
        <dbReference type="SAM" id="SignalP"/>
    </source>
</evidence>
<dbReference type="Pfam" id="PF21012">
    <property type="entry name" value="DUF6850"/>
    <property type="match status" value="1"/>
</dbReference>
<reference evidence="3 4" key="1">
    <citation type="submission" date="2018-11" db="EMBL/GenBank/DDBJ databases">
        <title>Genomes From Bacteria Associated with the Canine Oral Cavity: a Test Case for Automated Genome-Based Taxonomic Assignment.</title>
        <authorList>
            <person name="Coil D.A."/>
            <person name="Jospin G."/>
            <person name="Darling A.E."/>
            <person name="Wallis C."/>
            <person name="Davis I.J."/>
            <person name="Harris S."/>
            <person name="Eisen J.A."/>
            <person name="Holcombe L.J."/>
            <person name="O'Flynn C."/>
        </authorList>
    </citation>
    <scope>NUCLEOTIDE SEQUENCE [LARGE SCALE GENOMIC DNA]</scope>
    <source>
        <strain evidence="3 4">OH1426_COT-023</strain>
    </source>
</reference>
<dbReference type="RefSeq" id="WP_124789578.1">
    <property type="nucleotide sequence ID" value="NZ_RQYN01000010.1"/>
</dbReference>
<name>A0A3P1Z247_TANFO</name>
<evidence type="ECO:0000313" key="3">
    <source>
        <dbReference type="EMBL" id="RRD77309.1"/>
    </source>
</evidence>
<feature type="signal peptide" evidence="1">
    <location>
        <begin position="1"/>
        <end position="23"/>
    </location>
</feature>
<feature type="chain" id="PRO_5017942544" description="DUF6850 domain-containing protein" evidence="1">
    <location>
        <begin position="24"/>
        <end position="512"/>
    </location>
</feature>
<gene>
    <name evidence="3" type="ORF">EII41_04410</name>
</gene>